<protein>
    <recommendedName>
        <fullName evidence="4">CsbD-like domain-containing protein</fullName>
    </recommendedName>
</protein>
<dbReference type="AlphaFoldDB" id="A0A0A1W7D7"/>
<dbReference type="Proteomes" id="UP000032305">
    <property type="component" value="Unassembled WGS sequence"/>
</dbReference>
<sequence>MNKHELHGNARHFGGKVEKAIGDAVDSRDWKVAGVTDQVAGSAEHLFGRAQSVAGEVADATPSLIEEARERIGDATDRSVAAARRGSEKAVDAVRANNGNNGVVWAIAAALGGYALAALIHGRRD</sequence>
<dbReference type="OrthoDB" id="7585178at2"/>
<comment type="caution">
    <text evidence="2">The sequence shown here is derived from an EMBL/GenBank/DDBJ whole genome shotgun (WGS) entry which is preliminary data.</text>
</comment>
<accession>A0A0A1W7D7</accession>
<dbReference type="eggNOG" id="COG3237">
    <property type="taxonomic scope" value="Bacteria"/>
</dbReference>
<organism evidence="2 3">
    <name type="scientific">Sphingomonas parapaucimobilis NBRC 15100</name>
    <dbReference type="NCBI Taxonomy" id="1219049"/>
    <lineage>
        <taxon>Bacteria</taxon>
        <taxon>Pseudomonadati</taxon>
        <taxon>Pseudomonadota</taxon>
        <taxon>Alphaproteobacteria</taxon>
        <taxon>Sphingomonadales</taxon>
        <taxon>Sphingomonadaceae</taxon>
        <taxon>Sphingomonas</taxon>
    </lineage>
</organism>
<proteinExistence type="predicted"/>
<evidence type="ECO:0000313" key="2">
    <source>
        <dbReference type="EMBL" id="GAM01243.1"/>
    </source>
</evidence>
<dbReference type="RefSeq" id="WP_042487613.1">
    <property type="nucleotide sequence ID" value="NZ_BBPI01000057.1"/>
</dbReference>
<dbReference type="InterPro" id="IPR036629">
    <property type="entry name" value="YjbJ_sf"/>
</dbReference>
<dbReference type="SUPFAM" id="SSF69047">
    <property type="entry name" value="Hypothetical protein YjbJ"/>
    <property type="match status" value="1"/>
</dbReference>
<evidence type="ECO:0000313" key="3">
    <source>
        <dbReference type="Proteomes" id="UP000032305"/>
    </source>
</evidence>
<evidence type="ECO:0000256" key="1">
    <source>
        <dbReference type="SAM" id="Phobius"/>
    </source>
</evidence>
<gene>
    <name evidence="2" type="ORF">SP5_057_00050</name>
</gene>
<dbReference type="EMBL" id="BBPI01000057">
    <property type="protein sequence ID" value="GAM01243.1"/>
    <property type="molecule type" value="Genomic_DNA"/>
</dbReference>
<feature type="transmembrane region" description="Helical" evidence="1">
    <location>
        <begin position="102"/>
        <end position="120"/>
    </location>
</feature>
<name>A0A0A1W7D7_9SPHN</name>
<keyword evidence="3" id="KW-1185">Reference proteome</keyword>
<keyword evidence="1" id="KW-0812">Transmembrane</keyword>
<evidence type="ECO:0008006" key="4">
    <source>
        <dbReference type="Google" id="ProtNLM"/>
    </source>
</evidence>
<dbReference type="Gene3D" id="1.10.1470.10">
    <property type="entry name" value="YjbJ"/>
    <property type="match status" value="1"/>
</dbReference>
<reference evidence="2 3" key="1">
    <citation type="submission" date="2014-11" db="EMBL/GenBank/DDBJ databases">
        <title>Whole genome shotgun sequence of Sphingomonas parapaucimobilis NBRC 15100.</title>
        <authorList>
            <person name="Katano-Makiyama Y."/>
            <person name="Hosoyama A."/>
            <person name="Hashimoto M."/>
            <person name="Hosoyama Y."/>
            <person name="Noguchi M."/>
            <person name="Numata M."/>
            <person name="Tsuchikane K."/>
            <person name="Hirakata S."/>
            <person name="Uohara A."/>
            <person name="Shimodaira J."/>
            <person name="Ohji S."/>
            <person name="Ichikawa N."/>
            <person name="Kimura A."/>
            <person name="Yamazoe A."/>
            <person name="Fujita N."/>
        </authorList>
    </citation>
    <scope>NUCLEOTIDE SEQUENCE [LARGE SCALE GENOMIC DNA]</scope>
    <source>
        <strain evidence="2 3">NBRC 15100</strain>
    </source>
</reference>
<keyword evidence="1" id="KW-0472">Membrane</keyword>
<keyword evidence="1" id="KW-1133">Transmembrane helix</keyword>